<name>A0ABQ8IXE1_DERPT</name>
<accession>A0ABQ8IXE1</accession>
<reference evidence="1 2" key="1">
    <citation type="journal article" date="2018" name="J. Allergy Clin. Immunol.">
        <title>High-quality assembly of Dermatophagoides pteronyssinus genome and transcriptome reveals a wide range of novel allergens.</title>
        <authorList>
            <person name="Liu X.Y."/>
            <person name="Yang K.Y."/>
            <person name="Wang M.Q."/>
            <person name="Kwok J.S."/>
            <person name="Zeng X."/>
            <person name="Yang Z."/>
            <person name="Xiao X.J."/>
            <person name="Lau C.P."/>
            <person name="Li Y."/>
            <person name="Huang Z.M."/>
            <person name="Ba J.G."/>
            <person name="Yim A.K."/>
            <person name="Ouyang C.Y."/>
            <person name="Ngai S.M."/>
            <person name="Chan T.F."/>
            <person name="Leung E.L."/>
            <person name="Liu L."/>
            <person name="Liu Z.G."/>
            <person name="Tsui S.K."/>
        </authorList>
    </citation>
    <scope>NUCLEOTIDE SEQUENCE [LARGE SCALE GENOMIC DNA]</scope>
    <source>
        <strain evidence="1">Derp</strain>
    </source>
</reference>
<organism evidence="1 2">
    <name type="scientific">Dermatophagoides pteronyssinus</name>
    <name type="common">European house dust mite</name>
    <dbReference type="NCBI Taxonomy" id="6956"/>
    <lineage>
        <taxon>Eukaryota</taxon>
        <taxon>Metazoa</taxon>
        <taxon>Ecdysozoa</taxon>
        <taxon>Arthropoda</taxon>
        <taxon>Chelicerata</taxon>
        <taxon>Arachnida</taxon>
        <taxon>Acari</taxon>
        <taxon>Acariformes</taxon>
        <taxon>Sarcoptiformes</taxon>
        <taxon>Astigmata</taxon>
        <taxon>Psoroptidia</taxon>
        <taxon>Analgoidea</taxon>
        <taxon>Pyroglyphidae</taxon>
        <taxon>Dermatophagoidinae</taxon>
        <taxon>Dermatophagoides</taxon>
    </lineage>
</organism>
<gene>
    <name evidence="1" type="ORF">DERP_014138</name>
</gene>
<reference evidence="1 2" key="2">
    <citation type="journal article" date="2022" name="Mol. Biol. Evol.">
        <title>Comparative Genomics Reveals Insights into the Divergent Evolution of Astigmatic Mites and Household Pest Adaptations.</title>
        <authorList>
            <person name="Xiong Q."/>
            <person name="Wan A.T."/>
            <person name="Liu X."/>
            <person name="Fung C.S."/>
            <person name="Xiao X."/>
            <person name="Malainual N."/>
            <person name="Hou J."/>
            <person name="Wang L."/>
            <person name="Wang M."/>
            <person name="Yang K.Y."/>
            <person name="Cui Y."/>
            <person name="Leung E.L."/>
            <person name="Nong W."/>
            <person name="Shin S.K."/>
            <person name="Au S.W."/>
            <person name="Jeong K.Y."/>
            <person name="Chew F.T."/>
            <person name="Hui J.H."/>
            <person name="Leung T.F."/>
            <person name="Tungtrongchitr A."/>
            <person name="Zhong N."/>
            <person name="Liu Z."/>
            <person name="Tsui S.K."/>
        </authorList>
    </citation>
    <scope>NUCLEOTIDE SEQUENCE [LARGE SCALE GENOMIC DNA]</scope>
    <source>
        <strain evidence="1">Derp</strain>
    </source>
</reference>
<protein>
    <submittedName>
        <fullName evidence="1">Uncharacterized protein</fullName>
    </submittedName>
</protein>
<comment type="caution">
    <text evidence="1">The sequence shown here is derived from an EMBL/GenBank/DDBJ whole genome shotgun (WGS) entry which is preliminary data.</text>
</comment>
<evidence type="ECO:0000313" key="1">
    <source>
        <dbReference type="EMBL" id="KAH9414969.1"/>
    </source>
</evidence>
<keyword evidence="2" id="KW-1185">Reference proteome</keyword>
<sequence length="62" mass="7072">MISVEFCSRIENCVMFNLFQITNPTITTIVYFVNFKNSKGFNIVQICNGTEINISKSMLNSN</sequence>
<evidence type="ECO:0000313" key="2">
    <source>
        <dbReference type="Proteomes" id="UP000887458"/>
    </source>
</evidence>
<dbReference type="EMBL" id="NJHN03000102">
    <property type="protein sequence ID" value="KAH9414969.1"/>
    <property type="molecule type" value="Genomic_DNA"/>
</dbReference>
<dbReference type="Proteomes" id="UP000887458">
    <property type="component" value="Unassembled WGS sequence"/>
</dbReference>
<proteinExistence type="predicted"/>